<gene>
    <name evidence="2" type="ORF">CSAL01_12921</name>
</gene>
<dbReference type="PROSITE" id="PS50297">
    <property type="entry name" value="ANK_REP_REGION"/>
    <property type="match status" value="1"/>
</dbReference>
<dbReference type="SUPFAM" id="SSF48403">
    <property type="entry name" value="Ankyrin repeat"/>
    <property type="match status" value="1"/>
</dbReference>
<comment type="caution">
    <text evidence="2">The sequence shown here is derived from an EMBL/GenBank/DDBJ whole genome shotgun (WGS) entry which is preliminary data.</text>
</comment>
<evidence type="ECO:0000313" key="2">
    <source>
        <dbReference type="EMBL" id="KXH66553.1"/>
    </source>
</evidence>
<dbReference type="InterPro" id="IPR036770">
    <property type="entry name" value="Ankyrin_rpt-contain_sf"/>
</dbReference>
<keyword evidence="3" id="KW-1185">Reference proteome</keyword>
<proteinExistence type="predicted"/>
<dbReference type="InterPro" id="IPR002110">
    <property type="entry name" value="Ankyrin_rpt"/>
</dbReference>
<dbReference type="EMBL" id="JFFI01000651">
    <property type="protein sequence ID" value="KXH66553.1"/>
    <property type="molecule type" value="Genomic_DNA"/>
</dbReference>
<name>A0A135V1L8_9PEZI</name>
<sequence>MDDIYDPYASPRITPAIGVDIPEFKFRNQSISFKSAYQDSSSVQHESGSTPQQDIDYSKISSHQCALSGDIEGIAFYLANSLHDLDTESDEGLTPLHLAVINDHFNATNILLAHEVQVDQICAKNGLRLLRYCILKQTTEICDLLLNVHADSIRATFAGYSLSH</sequence>
<dbReference type="Gene3D" id="1.25.40.20">
    <property type="entry name" value="Ankyrin repeat-containing domain"/>
    <property type="match status" value="1"/>
</dbReference>
<protein>
    <submittedName>
        <fullName evidence="2">Uncharacterized protein</fullName>
    </submittedName>
</protein>
<dbReference type="Proteomes" id="UP000070121">
    <property type="component" value="Unassembled WGS sequence"/>
</dbReference>
<dbReference type="Pfam" id="PF12796">
    <property type="entry name" value="Ank_2"/>
    <property type="match status" value="1"/>
</dbReference>
<dbReference type="AlphaFoldDB" id="A0A135V1L8"/>
<reference evidence="2 3" key="1">
    <citation type="submission" date="2014-02" db="EMBL/GenBank/DDBJ databases">
        <title>The genome sequence of Colletotrichum salicis CBS 607.94.</title>
        <authorList>
            <person name="Baroncelli R."/>
            <person name="Thon M.R."/>
        </authorList>
    </citation>
    <scope>NUCLEOTIDE SEQUENCE [LARGE SCALE GENOMIC DNA]</scope>
    <source>
        <strain evidence="2 3">CBS 607.94</strain>
    </source>
</reference>
<accession>A0A135V1L8</accession>
<dbReference type="PROSITE" id="PS50088">
    <property type="entry name" value="ANK_REPEAT"/>
    <property type="match status" value="1"/>
</dbReference>
<evidence type="ECO:0000313" key="3">
    <source>
        <dbReference type="Proteomes" id="UP000070121"/>
    </source>
</evidence>
<feature type="repeat" description="ANK" evidence="1">
    <location>
        <begin position="91"/>
        <end position="123"/>
    </location>
</feature>
<keyword evidence="1" id="KW-0040">ANK repeat</keyword>
<evidence type="ECO:0000256" key="1">
    <source>
        <dbReference type="PROSITE-ProRule" id="PRU00023"/>
    </source>
</evidence>
<organism evidence="2 3">
    <name type="scientific">Colletotrichum salicis</name>
    <dbReference type="NCBI Taxonomy" id="1209931"/>
    <lineage>
        <taxon>Eukaryota</taxon>
        <taxon>Fungi</taxon>
        <taxon>Dikarya</taxon>
        <taxon>Ascomycota</taxon>
        <taxon>Pezizomycotina</taxon>
        <taxon>Sordariomycetes</taxon>
        <taxon>Hypocreomycetidae</taxon>
        <taxon>Glomerellales</taxon>
        <taxon>Glomerellaceae</taxon>
        <taxon>Colletotrichum</taxon>
        <taxon>Colletotrichum acutatum species complex</taxon>
    </lineage>
</organism>
<dbReference type="OrthoDB" id="341259at2759"/>